<accession>A0A7F5R806</accession>
<dbReference type="Pfam" id="PF13855">
    <property type="entry name" value="LRR_8"/>
    <property type="match status" value="1"/>
</dbReference>
<feature type="compositionally biased region" description="Polar residues" evidence="3">
    <location>
        <begin position="298"/>
        <end position="308"/>
    </location>
</feature>
<organism evidence="4 5">
    <name type="scientific">Agrilus planipennis</name>
    <name type="common">Emerald ash borer</name>
    <name type="synonym">Agrilus marcopoli</name>
    <dbReference type="NCBI Taxonomy" id="224129"/>
    <lineage>
        <taxon>Eukaryota</taxon>
        <taxon>Metazoa</taxon>
        <taxon>Ecdysozoa</taxon>
        <taxon>Arthropoda</taxon>
        <taxon>Hexapoda</taxon>
        <taxon>Insecta</taxon>
        <taxon>Pterygota</taxon>
        <taxon>Neoptera</taxon>
        <taxon>Endopterygota</taxon>
        <taxon>Coleoptera</taxon>
        <taxon>Polyphaga</taxon>
        <taxon>Elateriformia</taxon>
        <taxon>Buprestoidea</taxon>
        <taxon>Buprestidae</taxon>
        <taxon>Agrilinae</taxon>
        <taxon>Agrilus</taxon>
    </lineage>
</organism>
<keyword evidence="2" id="KW-0677">Repeat</keyword>
<protein>
    <submittedName>
        <fullName evidence="5">Uncharacterized protein LOC108744312</fullName>
    </submittedName>
</protein>
<feature type="region of interest" description="Disordered" evidence="3">
    <location>
        <begin position="232"/>
        <end position="365"/>
    </location>
</feature>
<proteinExistence type="predicted"/>
<dbReference type="InParanoid" id="A0A7F5R806"/>
<feature type="region of interest" description="Disordered" evidence="3">
    <location>
        <begin position="491"/>
        <end position="535"/>
    </location>
</feature>
<dbReference type="RefSeq" id="XP_025832102.1">
    <property type="nucleotide sequence ID" value="XM_025976317.1"/>
</dbReference>
<dbReference type="InterPro" id="IPR032675">
    <property type="entry name" value="LRR_dom_sf"/>
</dbReference>
<feature type="compositionally biased region" description="Polar residues" evidence="3">
    <location>
        <begin position="393"/>
        <end position="408"/>
    </location>
</feature>
<evidence type="ECO:0000256" key="3">
    <source>
        <dbReference type="SAM" id="MobiDB-lite"/>
    </source>
</evidence>
<feature type="compositionally biased region" description="Basic residues" evidence="3">
    <location>
        <begin position="267"/>
        <end position="277"/>
    </location>
</feature>
<dbReference type="PANTHER" id="PTHR48051">
    <property type="match status" value="1"/>
</dbReference>
<evidence type="ECO:0000313" key="5">
    <source>
        <dbReference type="RefSeq" id="XP_025832102.1"/>
    </source>
</evidence>
<dbReference type="SUPFAM" id="SSF52075">
    <property type="entry name" value="Outer arm dynein light chain 1"/>
    <property type="match status" value="1"/>
</dbReference>
<dbReference type="GeneID" id="108744312"/>
<keyword evidence="4" id="KW-1185">Reference proteome</keyword>
<dbReference type="SMART" id="SM00369">
    <property type="entry name" value="LRR_TYP"/>
    <property type="match status" value="4"/>
</dbReference>
<feature type="region of interest" description="Disordered" evidence="3">
    <location>
        <begin position="390"/>
        <end position="429"/>
    </location>
</feature>
<dbReference type="InterPro" id="IPR003591">
    <property type="entry name" value="Leu-rich_rpt_typical-subtyp"/>
</dbReference>
<feature type="compositionally biased region" description="Low complexity" evidence="3">
    <location>
        <begin position="278"/>
        <end position="290"/>
    </location>
</feature>
<dbReference type="OrthoDB" id="40118at2759"/>
<dbReference type="Proteomes" id="UP000192223">
    <property type="component" value="Unplaced"/>
</dbReference>
<evidence type="ECO:0000313" key="4">
    <source>
        <dbReference type="Proteomes" id="UP000192223"/>
    </source>
</evidence>
<dbReference type="KEGG" id="apln:108744312"/>
<keyword evidence="1" id="KW-0433">Leucine-rich repeat</keyword>
<name>A0A7F5R806_AGRPL</name>
<evidence type="ECO:0000256" key="1">
    <source>
        <dbReference type="ARBA" id="ARBA00022614"/>
    </source>
</evidence>
<dbReference type="PROSITE" id="PS51450">
    <property type="entry name" value="LRR"/>
    <property type="match status" value="2"/>
</dbReference>
<dbReference type="InterPro" id="IPR050216">
    <property type="entry name" value="LRR_domain-containing"/>
</dbReference>
<gene>
    <name evidence="5" type="primary">LOC108744312</name>
</gene>
<evidence type="ECO:0000256" key="2">
    <source>
        <dbReference type="ARBA" id="ARBA00022737"/>
    </source>
</evidence>
<feature type="compositionally biased region" description="Basic residues" evidence="3">
    <location>
        <begin position="519"/>
        <end position="528"/>
    </location>
</feature>
<dbReference type="Gene3D" id="3.80.10.10">
    <property type="entry name" value="Ribonuclease Inhibitor"/>
    <property type="match status" value="1"/>
</dbReference>
<dbReference type="InterPro" id="IPR001611">
    <property type="entry name" value="Leu-rich_rpt"/>
</dbReference>
<feature type="compositionally biased region" description="Basic and acidic residues" evidence="3">
    <location>
        <begin position="338"/>
        <end position="365"/>
    </location>
</feature>
<dbReference type="AlphaFoldDB" id="A0A7F5R806"/>
<dbReference type="FunFam" id="3.80.10.10:FF:000116">
    <property type="entry name" value="Leucine-rich repeat-containing protein 40"/>
    <property type="match status" value="1"/>
</dbReference>
<sequence>MSHIDVITDLSDKKLKIIPEHVLRRTNTKMLYLERNNIEELPADFFTFLPKLTWLDLRNNKLKAIPKSIANHECLETLLLQDNQIHSLPDELGLLPKLKVLQLAGNPLTYPSDDILKKGVKEVCRFLKEKYNRTIESPPEEPSAILPVEEVTSIHSVTREKKSKTKIKKPSGKKMTIQELLQASSRTAVAMGGVWPVISIKSIKCPGDEIAPKKTVADVFFVPKSSNNKMAAIIKRSPKMSLNSVKRNSPTDDTKTIQRPSSGISPKPKKLPPRPKSAKPSSKISTATSPKPSPKPVDQTSANKPFSRQESDDLCIETLDNNEPISLGNLKRKKFIKSKSEGRSRPTTSERKFETPPKLESEFRAVKSEQKEGIRFLSEEAMEPECEIKTTDYNESLTNNAYQKNSSVRTRRPGSPKSRMSLPPQVKSNADFPFDDKLITMDEAADNEMTSLWLQNLKDVLNQQETILQQERNLKELSSWRLRKKMEPLRSMPRKKLENPYDTDPEYDQIISRKDIGRKTPKRPKKTSKPADMDLEELLSEVSAKLKEFEKPSISRDPKSPHSEQIAAEREIREISELQKKILQARKAH</sequence>
<dbReference type="GO" id="GO:0005737">
    <property type="term" value="C:cytoplasm"/>
    <property type="evidence" value="ECO:0007669"/>
    <property type="project" value="TreeGrafter"/>
</dbReference>
<dbReference type="PANTHER" id="PTHR48051:SF54">
    <property type="entry name" value="LEUCINE-RICH REPEAT-CONTAINING PROTEIN"/>
    <property type="match status" value="1"/>
</dbReference>
<reference evidence="5" key="1">
    <citation type="submission" date="2025-08" db="UniProtKB">
        <authorList>
            <consortium name="RefSeq"/>
        </authorList>
    </citation>
    <scope>IDENTIFICATION</scope>
    <source>
        <tissue evidence="5">Entire body</tissue>
    </source>
</reference>